<dbReference type="GO" id="GO:0000329">
    <property type="term" value="C:fungal-type vacuole membrane"/>
    <property type="evidence" value="ECO:0007669"/>
    <property type="project" value="TreeGrafter"/>
</dbReference>
<evidence type="ECO:0000256" key="1">
    <source>
        <dbReference type="ARBA" id="ARBA00004141"/>
    </source>
</evidence>
<dbReference type="InterPro" id="IPR036259">
    <property type="entry name" value="MFS_trans_sf"/>
</dbReference>
<evidence type="ECO:0000256" key="4">
    <source>
        <dbReference type="ARBA" id="ARBA00023136"/>
    </source>
</evidence>
<dbReference type="InterPro" id="IPR010658">
    <property type="entry name" value="Nodulin-like"/>
</dbReference>
<name>A0AAF0F177_9BASI</name>
<feature type="domain" description="Nodulin-like" evidence="7">
    <location>
        <begin position="8"/>
        <end position="193"/>
    </location>
</feature>
<dbReference type="AlphaFoldDB" id="A0AAF0F177"/>
<reference evidence="8" key="1">
    <citation type="submission" date="2023-03" db="EMBL/GenBank/DDBJ databases">
        <title>Mating type loci evolution in Malassezia.</title>
        <authorList>
            <person name="Coelho M.A."/>
        </authorList>
    </citation>
    <scope>NUCLEOTIDE SEQUENCE</scope>
    <source>
        <strain evidence="8">CBS 9431</strain>
    </source>
</reference>
<feature type="transmembrane region" description="Helical" evidence="6">
    <location>
        <begin position="169"/>
        <end position="191"/>
    </location>
</feature>
<organism evidence="8 9">
    <name type="scientific">Malassezia japonica</name>
    <dbReference type="NCBI Taxonomy" id="223818"/>
    <lineage>
        <taxon>Eukaryota</taxon>
        <taxon>Fungi</taxon>
        <taxon>Dikarya</taxon>
        <taxon>Basidiomycota</taxon>
        <taxon>Ustilaginomycotina</taxon>
        <taxon>Malasseziomycetes</taxon>
        <taxon>Malasseziales</taxon>
        <taxon>Malasseziaceae</taxon>
        <taxon>Malassezia</taxon>
    </lineage>
</organism>
<feature type="transmembrane region" description="Helical" evidence="6">
    <location>
        <begin position="492"/>
        <end position="515"/>
    </location>
</feature>
<keyword evidence="2 6" id="KW-0812">Transmembrane</keyword>
<feature type="transmembrane region" description="Helical" evidence="6">
    <location>
        <begin position="283"/>
        <end position="312"/>
    </location>
</feature>
<keyword evidence="3 6" id="KW-1133">Transmembrane helix</keyword>
<dbReference type="Pfam" id="PF06813">
    <property type="entry name" value="Nodulin-like"/>
    <property type="match status" value="1"/>
</dbReference>
<evidence type="ECO:0000313" key="9">
    <source>
        <dbReference type="Proteomes" id="UP001217754"/>
    </source>
</evidence>
<feature type="region of interest" description="Disordered" evidence="5">
    <location>
        <begin position="198"/>
        <end position="234"/>
    </location>
</feature>
<feature type="transmembrane region" description="Helical" evidence="6">
    <location>
        <begin position="101"/>
        <end position="119"/>
    </location>
</feature>
<feature type="compositionally biased region" description="Basic and acidic residues" evidence="5">
    <location>
        <begin position="210"/>
        <end position="225"/>
    </location>
</feature>
<comment type="subcellular location">
    <subcellularLocation>
        <location evidence="1">Membrane</location>
        <topology evidence="1">Multi-pass membrane protein</topology>
    </subcellularLocation>
</comment>
<feature type="transmembrane region" description="Helical" evidence="6">
    <location>
        <begin position="69"/>
        <end position="89"/>
    </location>
</feature>
<evidence type="ECO:0000256" key="3">
    <source>
        <dbReference type="ARBA" id="ARBA00022989"/>
    </source>
</evidence>
<evidence type="ECO:0000259" key="7">
    <source>
        <dbReference type="Pfam" id="PF06813"/>
    </source>
</evidence>
<dbReference type="PANTHER" id="PTHR21576">
    <property type="entry name" value="UNCHARACTERIZED NODULIN-LIKE PROTEIN"/>
    <property type="match status" value="1"/>
</dbReference>
<dbReference type="EMBL" id="CP119965">
    <property type="protein sequence ID" value="WFD40915.1"/>
    <property type="molecule type" value="Genomic_DNA"/>
</dbReference>
<evidence type="ECO:0000256" key="2">
    <source>
        <dbReference type="ARBA" id="ARBA00022692"/>
    </source>
</evidence>
<protein>
    <recommendedName>
        <fullName evidence="7">Nodulin-like domain-containing protein</fullName>
    </recommendedName>
</protein>
<proteinExistence type="predicted"/>
<dbReference type="Gene3D" id="1.20.1250.20">
    <property type="entry name" value="MFS general substrate transporter like domains"/>
    <property type="match status" value="2"/>
</dbReference>
<sequence length="535" mass="58205">MSHGRRLVSLAGSVLIALSAGSTYVFSSYAPQLQDVLHLSSTQLNVLGLAGNLGMYLSGPVWGRWIDHAGPHGAVLTGSFMVLGGYGMLSRAYKYEWENIPVAFLAFFLLLTGLGNSAGNNAAINVQAKSWGGSRRGTAMATVLSAFGLSAFLYSTLSHLFFAGNVTGYLVMLSVGSFTSFLVGMSLLKIIPPQDGEFDEPQTGGQYARVPDEAPSDREAAEPGPRRMRRSRSSSEVSARVYAWLDDMAEREADTADMDDPFDEPEAHHTDITGFALLREVDFILLFIIVSMISGAGLLLINNVGTITRALWDYNRRKERGLDTMLESYLLRGVDVLSDKAEKLAIQRVQSLQVSCISMGNAGGRILIGVVSDYLVRISGEPTYRTWLLIPVTVLAIISQGLAAWPDTITDVHRLLFVSSLTGLMYGTLFGIGPVLVFEWFGITSFSQNWGYMSLSPVIGGNIYNLLFGQVYDSNVSTTSHTHRCHKGEECYRTVFIVTTVGCFIALATSAVLIVRRVKGVSSRLGKALRSIRGE</sequence>
<gene>
    <name evidence="8" type="ORF">MJAP1_003906</name>
</gene>
<dbReference type="RefSeq" id="XP_060123812.1">
    <property type="nucleotide sequence ID" value="XM_060267829.1"/>
</dbReference>
<evidence type="ECO:0000256" key="5">
    <source>
        <dbReference type="SAM" id="MobiDB-lite"/>
    </source>
</evidence>
<dbReference type="SUPFAM" id="SSF103473">
    <property type="entry name" value="MFS general substrate transporter"/>
    <property type="match status" value="1"/>
</dbReference>
<keyword evidence="4 6" id="KW-0472">Membrane</keyword>
<feature type="transmembrane region" description="Helical" evidence="6">
    <location>
        <begin position="387"/>
        <end position="405"/>
    </location>
</feature>
<keyword evidence="9" id="KW-1185">Reference proteome</keyword>
<evidence type="ECO:0000313" key="8">
    <source>
        <dbReference type="EMBL" id="WFD40915.1"/>
    </source>
</evidence>
<accession>A0AAF0F177</accession>
<feature type="transmembrane region" description="Helical" evidence="6">
    <location>
        <begin position="139"/>
        <end position="162"/>
    </location>
</feature>
<feature type="transmembrane region" description="Helical" evidence="6">
    <location>
        <begin position="450"/>
        <end position="472"/>
    </location>
</feature>
<dbReference type="GeneID" id="85227557"/>
<evidence type="ECO:0000256" key="6">
    <source>
        <dbReference type="SAM" id="Phobius"/>
    </source>
</evidence>
<dbReference type="Proteomes" id="UP001217754">
    <property type="component" value="Chromosome 8"/>
</dbReference>
<dbReference type="PANTHER" id="PTHR21576:SF160">
    <property type="entry name" value="NODULIN-LIKE DOMAIN-CONTAINING PROTEIN"/>
    <property type="match status" value="1"/>
</dbReference>
<feature type="transmembrane region" description="Helical" evidence="6">
    <location>
        <begin position="417"/>
        <end position="438"/>
    </location>
</feature>